<feature type="domain" description="Smr" evidence="2">
    <location>
        <begin position="136"/>
        <end position="218"/>
    </location>
</feature>
<comment type="caution">
    <text evidence="3">The sequence shown here is derived from an EMBL/GenBank/DDBJ whole genome shotgun (WGS) entry which is preliminary data.</text>
</comment>
<protein>
    <submittedName>
        <fullName evidence="3">Smr/MutS family protein</fullName>
    </submittedName>
</protein>
<dbReference type="Pfam" id="PF01713">
    <property type="entry name" value="Smr"/>
    <property type="match status" value="1"/>
</dbReference>
<dbReference type="InterPro" id="IPR036063">
    <property type="entry name" value="Smr_dom_sf"/>
</dbReference>
<sequence>MKKEKKRLPKPKDFSATPFKSLKGFQADSPAPPPPASKQAPPPVAEDDSDLFLRAVANVRPLQEEPERPRPQKPAVPPKARFEAADRQVFLEAIEELRLDVNFRDELPDDVVPLKPLPVNRMRQLRRGALRIDYELDLHGMTRDEALESLAHFIAGAHKRGQKAVLVITGKGNNSPDEPVLQGAVSSWLRDRGKGMVAEFVPAPRQMGGNGAFVVFLRDKAGDQELGARDRGPGIRN</sequence>
<feature type="compositionally biased region" description="Pro residues" evidence="1">
    <location>
        <begin position="30"/>
        <end position="44"/>
    </location>
</feature>
<gene>
    <name evidence="3" type="ORF">KI810_11800</name>
</gene>
<dbReference type="Gene3D" id="3.30.1370.110">
    <property type="match status" value="1"/>
</dbReference>
<keyword evidence="4" id="KW-1185">Reference proteome</keyword>
<reference evidence="3 4" key="1">
    <citation type="submission" date="2021-05" db="EMBL/GenBank/DDBJ databases">
        <title>The draft genome of Geobacter luticola JCM 17780.</title>
        <authorList>
            <person name="Xu Z."/>
            <person name="Masuda Y."/>
            <person name="Itoh H."/>
            <person name="Senoo K."/>
        </authorList>
    </citation>
    <scope>NUCLEOTIDE SEQUENCE [LARGE SCALE GENOMIC DNA]</scope>
    <source>
        <strain evidence="3 4">JCM 17780</strain>
    </source>
</reference>
<evidence type="ECO:0000313" key="4">
    <source>
        <dbReference type="Proteomes" id="UP000756860"/>
    </source>
</evidence>
<dbReference type="EMBL" id="JAHCVK010000005">
    <property type="protein sequence ID" value="MBT0653743.1"/>
    <property type="molecule type" value="Genomic_DNA"/>
</dbReference>
<evidence type="ECO:0000256" key="1">
    <source>
        <dbReference type="SAM" id="MobiDB-lite"/>
    </source>
</evidence>
<dbReference type="RefSeq" id="WP_214175748.1">
    <property type="nucleotide sequence ID" value="NZ_JAHCVK010000005.1"/>
</dbReference>
<name>A0ABS5SEH4_9BACT</name>
<feature type="region of interest" description="Disordered" evidence="1">
    <location>
        <begin position="1"/>
        <end position="81"/>
    </location>
</feature>
<evidence type="ECO:0000313" key="3">
    <source>
        <dbReference type="EMBL" id="MBT0653743.1"/>
    </source>
</evidence>
<dbReference type="PROSITE" id="PS50828">
    <property type="entry name" value="SMR"/>
    <property type="match status" value="1"/>
</dbReference>
<dbReference type="SUPFAM" id="SSF160443">
    <property type="entry name" value="SMR domain-like"/>
    <property type="match status" value="1"/>
</dbReference>
<proteinExistence type="predicted"/>
<dbReference type="Proteomes" id="UP000756860">
    <property type="component" value="Unassembled WGS sequence"/>
</dbReference>
<accession>A0ABS5SEH4</accession>
<dbReference type="PANTHER" id="PTHR35562:SF2">
    <property type="entry name" value="DNA ENDONUCLEASE SMRA-RELATED"/>
    <property type="match status" value="1"/>
</dbReference>
<dbReference type="InterPro" id="IPR002625">
    <property type="entry name" value="Smr_dom"/>
</dbReference>
<organism evidence="3 4">
    <name type="scientific">Geomobilimonas luticola</name>
    <dbReference type="NCBI Taxonomy" id="1114878"/>
    <lineage>
        <taxon>Bacteria</taxon>
        <taxon>Pseudomonadati</taxon>
        <taxon>Thermodesulfobacteriota</taxon>
        <taxon>Desulfuromonadia</taxon>
        <taxon>Geobacterales</taxon>
        <taxon>Geobacteraceae</taxon>
        <taxon>Geomobilimonas</taxon>
    </lineage>
</organism>
<dbReference type="SMART" id="SM00463">
    <property type="entry name" value="SMR"/>
    <property type="match status" value="1"/>
</dbReference>
<dbReference type="PANTHER" id="PTHR35562">
    <property type="entry name" value="DNA ENDONUCLEASE SMRA-RELATED"/>
    <property type="match status" value="1"/>
</dbReference>
<evidence type="ECO:0000259" key="2">
    <source>
        <dbReference type="PROSITE" id="PS50828"/>
    </source>
</evidence>